<dbReference type="Pfam" id="PF01774">
    <property type="entry name" value="UreD"/>
    <property type="match status" value="1"/>
</dbReference>
<dbReference type="Proteomes" id="UP000320593">
    <property type="component" value="Unassembled WGS sequence"/>
</dbReference>
<organism evidence="4 5">
    <name type="scientific">Roseibium hamelinense</name>
    <dbReference type="NCBI Taxonomy" id="150831"/>
    <lineage>
        <taxon>Bacteria</taxon>
        <taxon>Pseudomonadati</taxon>
        <taxon>Pseudomonadota</taxon>
        <taxon>Alphaproteobacteria</taxon>
        <taxon>Hyphomicrobiales</taxon>
        <taxon>Stappiaceae</taxon>
        <taxon>Roseibium</taxon>
    </lineage>
</organism>
<accession>A0A562SN93</accession>
<dbReference type="GO" id="GO:0016151">
    <property type="term" value="F:nickel cation binding"/>
    <property type="evidence" value="ECO:0007669"/>
    <property type="project" value="UniProtKB-UniRule"/>
</dbReference>
<dbReference type="AlphaFoldDB" id="A0A562SN93"/>
<comment type="similarity">
    <text evidence="1 3">Belongs to the UreD family.</text>
</comment>
<evidence type="ECO:0000313" key="4">
    <source>
        <dbReference type="EMBL" id="TWI82779.1"/>
    </source>
</evidence>
<gene>
    <name evidence="3" type="primary">ureD</name>
    <name evidence="4" type="ORF">JM93_03293</name>
</gene>
<dbReference type="HAMAP" id="MF_01384">
    <property type="entry name" value="UreD"/>
    <property type="match status" value="1"/>
</dbReference>
<dbReference type="EMBL" id="VLLF01000008">
    <property type="protein sequence ID" value="TWI82779.1"/>
    <property type="molecule type" value="Genomic_DNA"/>
</dbReference>
<keyword evidence="3" id="KW-0996">Nickel insertion</keyword>
<name>A0A562SN93_9HYPH</name>
<dbReference type="InterPro" id="IPR002669">
    <property type="entry name" value="UreD"/>
</dbReference>
<keyword evidence="5" id="KW-1185">Reference proteome</keyword>
<comment type="subunit">
    <text evidence="3">UreD, UreF and UreG form a complex that acts as a GTP-hydrolysis-dependent molecular chaperone, activating the urease apoprotein by helping to assemble the nickel containing metallocenter of UreC. The UreE protein probably delivers the nickel.</text>
</comment>
<sequence length="338" mass="36783">MNARTRVNAARFGIGPSFARCTGTQGKTLAFGTHPVSTQCTRFQITYQWIISTMFHAEIEKVSAGCRPQMQRTRGKAEVGFKTDDGSTRLASLFQSGSAKIRIPKIYEGAPQAVLINTSGGVTGGDQLAYSAHCSEGTHAIVTSQTAERAYRASFETGRIDTCLSAENNSTIEWLPQETILFDGSALKRTLTADLTGDARLVALETVVIGRRAMGERVNHLHYQDRWRIKRDGKLTFADDIRLSGNPAQILSGPAAGEGAHCFASFIDCRPDAPLFLEAARKALQPALGLQGVQGAASAWKDVLTTRLISIDSQQLKKALTIFLETFRNCAVPRVWTC</sequence>
<dbReference type="PANTHER" id="PTHR33643:SF1">
    <property type="entry name" value="UREASE ACCESSORY PROTEIN D"/>
    <property type="match status" value="1"/>
</dbReference>
<evidence type="ECO:0000313" key="5">
    <source>
        <dbReference type="Proteomes" id="UP000320593"/>
    </source>
</evidence>
<protein>
    <recommendedName>
        <fullName evidence="3">Urease accessory protein UreD</fullName>
    </recommendedName>
</protein>
<evidence type="ECO:0000256" key="3">
    <source>
        <dbReference type="HAMAP-Rule" id="MF_01384"/>
    </source>
</evidence>
<dbReference type="GO" id="GO:0005737">
    <property type="term" value="C:cytoplasm"/>
    <property type="evidence" value="ECO:0007669"/>
    <property type="project" value="UniProtKB-SubCell"/>
</dbReference>
<keyword evidence="3" id="KW-0963">Cytoplasm</keyword>
<reference evidence="4 5" key="1">
    <citation type="submission" date="2019-07" db="EMBL/GenBank/DDBJ databases">
        <title>Genomic Encyclopedia of Archaeal and Bacterial Type Strains, Phase II (KMG-II): from individual species to whole genera.</title>
        <authorList>
            <person name="Goeker M."/>
        </authorList>
    </citation>
    <scope>NUCLEOTIDE SEQUENCE [LARGE SCALE GENOMIC DNA]</scope>
    <source>
        <strain evidence="4 5">ATCC BAA-252</strain>
    </source>
</reference>
<evidence type="ECO:0000256" key="2">
    <source>
        <dbReference type="ARBA" id="ARBA00023186"/>
    </source>
</evidence>
<comment type="caution">
    <text evidence="4">The sequence shown here is derived from an EMBL/GenBank/DDBJ whole genome shotgun (WGS) entry which is preliminary data.</text>
</comment>
<keyword evidence="2 3" id="KW-0143">Chaperone</keyword>
<comment type="subcellular location">
    <subcellularLocation>
        <location evidence="3">Cytoplasm</location>
    </subcellularLocation>
</comment>
<dbReference type="PANTHER" id="PTHR33643">
    <property type="entry name" value="UREASE ACCESSORY PROTEIN D"/>
    <property type="match status" value="1"/>
</dbReference>
<comment type="function">
    <text evidence="3">Required for maturation of urease via the functional incorporation of the urease nickel metallocenter.</text>
</comment>
<proteinExistence type="inferred from homology"/>
<evidence type="ECO:0000256" key="1">
    <source>
        <dbReference type="ARBA" id="ARBA00007177"/>
    </source>
</evidence>